<dbReference type="EMBL" id="LAZR01000692">
    <property type="protein sequence ID" value="KKN60542.1"/>
    <property type="molecule type" value="Genomic_DNA"/>
</dbReference>
<gene>
    <name evidence="1" type="ORF">LCGC14_0530800</name>
</gene>
<accession>A0A0F9SE15</accession>
<dbReference type="AlphaFoldDB" id="A0A0F9SE15"/>
<evidence type="ECO:0000313" key="1">
    <source>
        <dbReference type="EMBL" id="KKN60542.1"/>
    </source>
</evidence>
<comment type="caution">
    <text evidence="1">The sequence shown here is derived from an EMBL/GenBank/DDBJ whole genome shotgun (WGS) entry which is preliminary data.</text>
</comment>
<reference evidence="1" key="1">
    <citation type="journal article" date="2015" name="Nature">
        <title>Complex archaea that bridge the gap between prokaryotes and eukaryotes.</title>
        <authorList>
            <person name="Spang A."/>
            <person name="Saw J.H."/>
            <person name="Jorgensen S.L."/>
            <person name="Zaremba-Niedzwiedzka K."/>
            <person name="Martijn J."/>
            <person name="Lind A.E."/>
            <person name="van Eijk R."/>
            <person name="Schleper C."/>
            <person name="Guy L."/>
            <person name="Ettema T.J."/>
        </authorList>
    </citation>
    <scope>NUCLEOTIDE SEQUENCE</scope>
</reference>
<protein>
    <submittedName>
        <fullName evidence="1">Uncharacterized protein</fullName>
    </submittedName>
</protein>
<name>A0A0F9SE15_9ZZZZ</name>
<organism evidence="1">
    <name type="scientific">marine sediment metagenome</name>
    <dbReference type="NCBI Taxonomy" id="412755"/>
    <lineage>
        <taxon>unclassified sequences</taxon>
        <taxon>metagenomes</taxon>
        <taxon>ecological metagenomes</taxon>
    </lineage>
</organism>
<sequence>MIGTEEAPLVNMICPYCKESFRKQVEYQKKTGLFTILIKNHPNSKDCPPFIAFIDNNGRHRGSQKIDDVEAEEEASLNGHYLDNARDSINEVEKTLRFYHLKVPRRGGRGFDHKVAGVQDRSFMSSKAYLRLLDFLSADEDENAFGMITYDKDGSFEGGILVYGKYLGMIFTMFWKDQKDLQNKTLDEVKGYSNLTIEKLIGLYDLMDFFF</sequence>
<proteinExistence type="predicted"/>